<dbReference type="Proteomes" id="UP000887540">
    <property type="component" value="Unplaced"/>
</dbReference>
<sequence length="375" mass="42078">MQNEFVNYYISQLYDPQFLNNGSLVNINYGVDGGNFGIKWPNFYDNDNRTLKEYFEDGDILRKKQKRGEFNDLYNILLSIFLNDVYFCYGHEFLNCYDGGFPQNNIVFMGSPSKTAPPHTTLDLTFLQDTTYNGTNEINVINHYFHGPTGRNKFIVILMENDTYEQWNKTNLQTWLDAGLNVLQYNNDDGQLLYDLREHGGSCGCPPAPPPCQPNLPQISVPTPCLPPLPQVNIPTPCLPELPKVDIPTLLCIPPPCPFTLPSLPPPMLPSICLPTIPSCGCRRNKRDTAARLPIIQGNTTKDSLCSNNAIREIILKNIKPDPTKSKAAIHSEMKSKLGGNYVVTCSNELVSFIADASNYCVDGNDTQTCYVFEI</sequence>
<evidence type="ECO:0000259" key="1">
    <source>
        <dbReference type="Pfam" id="PF04155"/>
    </source>
</evidence>
<evidence type="ECO:0000313" key="3">
    <source>
        <dbReference type="WBParaSite" id="ACRNAN_Path_578.g2163.t1"/>
    </source>
</evidence>
<keyword evidence="2" id="KW-1185">Reference proteome</keyword>
<evidence type="ECO:0000313" key="2">
    <source>
        <dbReference type="Proteomes" id="UP000887540"/>
    </source>
</evidence>
<reference evidence="3" key="1">
    <citation type="submission" date="2022-11" db="UniProtKB">
        <authorList>
            <consortium name="WormBaseParasite"/>
        </authorList>
    </citation>
    <scope>IDENTIFICATION</scope>
</reference>
<feature type="domain" description="Ground-like" evidence="1">
    <location>
        <begin position="303"/>
        <end position="373"/>
    </location>
</feature>
<name>A0A914C8H5_9BILA</name>
<organism evidence="2 3">
    <name type="scientific">Acrobeloides nanus</name>
    <dbReference type="NCBI Taxonomy" id="290746"/>
    <lineage>
        <taxon>Eukaryota</taxon>
        <taxon>Metazoa</taxon>
        <taxon>Ecdysozoa</taxon>
        <taxon>Nematoda</taxon>
        <taxon>Chromadorea</taxon>
        <taxon>Rhabditida</taxon>
        <taxon>Tylenchina</taxon>
        <taxon>Cephalobomorpha</taxon>
        <taxon>Cephaloboidea</taxon>
        <taxon>Cephalobidae</taxon>
        <taxon>Acrobeloides</taxon>
    </lineage>
</organism>
<dbReference type="InterPro" id="IPR007284">
    <property type="entry name" value="Ground-like_dom"/>
</dbReference>
<protein>
    <submittedName>
        <fullName evidence="3">Ground-like domain-containing protein</fullName>
    </submittedName>
</protein>
<dbReference type="AlphaFoldDB" id="A0A914C8H5"/>
<dbReference type="Pfam" id="PF04155">
    <property type="entry name" value="Ground-like"/>
    <property type="match status" value="1"/>
</dbReference>
<proteinExistence type="predicted"/>
<accession>A0A914C8H5</accession>
<dbReference type="WBParaSite" id="ACRNAN_Path_578.g2163.t1">
    <property type="protein sequence ID" value="ACRNAN_Path_578.g2163.t1"/>
    <property type="gene ID" value="ACRNAN_Path_578.g2163"/>
</dbReference>